<organism evidence="3 4">
    <name type="scientific">Kocuria palustris PEL</name>
    <dbReference type="NCBI Taxonomy" id="1236550"/>
    <lineage>
        <taxon>Bacteria</taxon>
        <taxon>Bacillati</taxon>
        <taxon>Actinomycetota</taxon>
        <taxon>Actinomycetes</taxon>
        <taxon>Micrococcales</taxon>
        <taxon>Micrococcaceae</taxon>
        <taxon>Kocuria</taxon>
    </lineage>
</organism>
<sequence>MTAADTAPVLAELEKGQEVARRDLQLSRADLVRYAAASGDFNPIHWNQEFAVSVGLPDVIAHGMLTMGAAMQLVADWAGDPGRVVDVQTRFTKPVVVPNGVREGAAEIQPSTTLSIVGVVGALDEQAGTARIDLTVTAPDLSDPQADPAEAASQKVLVKAQAMVVCR</sequence>
<proteinExistence type="inferred from homology"/>
<evidence type="ECO:0000313" key="4">
    <source>
        <dbReference type="Proteomes" id="UP000009877"/>
    </source>
</evidence>
<accession>M2WGU3</accession>
<dbReference type="RefSeq" id="WP_006213556.1">
    <property type="nucleotide sequence ID" value="NZ_ANHZ02000002.1"/>
</dbReference>
<reference evidence="3 4" key="1">
    <citation type="journal article" date="2014" name="Genome Announc.">
        <title>Draft Genome Sequence of Kocuria palustris PEL.</title>
        <authorList>
            <person name="Sharma G."/>
            <person name="Khatri I."/>
            <person name="Subramanian S."/>
        </authorList>
    </citation>
    <scope>NUCLEOTIDE SEQUENCE [LARGE SCALE GENOMIC DNA]</scope>
    <source>
        <strain evidence="3 4">PEL</strain>
    </source>
</reference>
<gene>
    <name evidence="3" type="ORF">C884_01171</name>
</gene>
<dbReference type="AlphaFoldDB" id="M2WGU3"/>
<comment type="caution">
    <text evidence="3">The sequence shown here is derived from an EMBL/GenBank/DDBJ whole genome shotgun (WGS) entry which is preliminary data.</text>
</comment>
<comment type="similarity">
    <text evidence="1">Belongs to the enoyl-CoA hydratase/isomerase family.</text>
</comment>
<dbReference type="SUPFAM" id="SSF54637">
    <property type="entry name" value="Thioesterase/thiol ester dehydrase-isomerase"/>
    <property type="match status" value="1"/>
</dbReference>
<dbReference type="Pfam" id="PF01575">
    <property type="entry name" value="MaoC_dehydratas"/>
    <property type="match status" value="1"/>
</dbReference>
<dbReference type="InterPro" id="IPR029069">
    <property type="entry name" value="HotDog_dom_sf"/>
</dbReference>
<dbReference type="PANTHER" id="PTHR43841">
    <property type="entry name" value="3-HYDROXYACYL-THIOESTER DEHYDRATASE HTDX-RELATED"/>
    <property type="match status" value="1"/>
</dbReference>
<dbReference type="Gene3D" id="3.10.129.10">
    <property type="entry name" value="Hotdog Thioesterase"/>
    <property type="match status" value="1"/>
</dbReference>
<feature type="domain" description="MaoC-like" evidence="2">
    <location>
        <begin position="16"/>
        <end position="102"/>
    </location>
</feature>
<dbReference type="InterPro" id="IPR002539">
    <property type="entry name" value="MaoC-like_dom"/>
</dbReference>
<evidence type="ECO:0000313" key="3">
    <source>
        <dbReference type="EMBL" id="EME37797.1"/>
    </source>
</evidence>
<evidence type="ECO:0000256" key="1">
    <source>
        <dbReference type="ARBA" id="ARBA00005254"/>
    </source>
</evidence>
<dbReference type="STRING" id="71999.KPaMU14_10135"/>
<dbReference type="EMBL" id="ANHZ02000002">
    <property type="protein sequence ID" value="EME37797.1"/>
    <property type="molecule type" value="Genomic_DNA"/>
</dbReference>
<evidence type="ECO:0000259" key="2">
    <source>
        <dbReference type="Pfam" id="PF01575"/>
    </source>
</evidence>
<name>M2WGU3_9MICC</name>
<keyword evidence="4" id="KW-1185">Reference proteome</keyword>
<dbReference type="Proteomes" id="UP000009877">
    <property type="component" value="Unassembled WGS sequence"/>
</dbReference>
<protein>
    <recommendedName>
        <fullName evidence="2">MaoC-like domain-containing protein</fullName>
    </recommendedName>
</protein>
<dbReference type="PANTHER" id="PTHR43841:SF3">
    <property type="entry name" value="(3R)-HYDROXYACYL-ACP DEHYDRATASE SUBUNIT HADB"/>
    <property type="match status" value="1"/>
</dbReference>